<evidence type="ECO:0000313" key="2">
    <source>
        <dbReference type="EMBL" id="KAJ4404780.1"/>
    </source>
</evidence>
<accession>A0A9W9D875</accession>
<feature type="region of interest" description="Disordered" evidence="1">
    <location>
        <begin position="167"/>
        <end position="227"/>
    </location>
</feature>
<dbReference type="OrthoDB" id="5409477at2759"/>
<keyword evidence="3" id="KW-1185">Reference proteome</keyword>
<dbReference type="EMBL" id="JAPEVA010000040">
    <property type="protein sequence ID" value="KAJ4404780.1"/>
    <property type="molecule type" value="Genomic_DNA"/>
</dbReference>
<evidence type="ECO:0000313" key="3">
    <source>
        <dbReference type="Proteomes" id="UP001140510"/>
    </source>
</evidence>
<feature type="compositionally biased region" description="Gly residues" evidence="1">
    <location>
        <begin position="211"/>
        <end position="227"/>
    </location>
</feature>
<reference evidence="2" key="1">
    <citation type="submission" date="2022-10" db="EMBL/GenBank/DDBJ databases">
        <title>Tapping the CABI collections for fungal endophytes: first genome assemblies for Collariella, Neodidymelliopsis, Ascochyta clinopodiicola, Didymella pomorum, Didymosphaeria variabile, Neocosmospora piperis and Neocucurbitaria cava.</title>
        <authorList>
            <person name="Hill R."/>
        </authorList>
    </citation>
    <scope>NUCLEOTIDE SEQUENCE</scope>
    <source>
        <strain evidence="2">IMI 355091</strain>
    </source>
</reference>
<protein>
    <submittedName>
        <fullName evidence="2">Uncharacterized protein</fullName>
    </submittedName>
</protein>
<sequence length="227" mass="25388">MDAEPNCAICSAPNHAGCVCESERLQIALDQAESRAMDARLADIREWVLAHARHHIQLAFQRLTTIRQHAQTAYLNSLPHYDVYMRFSGAPPIHPLAIAQLQSQIAEAHAEFKRGIDLDWRASVLRYPEVLDYFYSLVDLRLPADDDRKVLQPPFAAAGYQDRGYVGESSRVGSEKPKKKKRRDSAGMGRMERIRYTLPPEVPSPPTQHPGYGGPGYGGPMPGAWGR</sequence>
<evidence type="ECO:0000256" key="1">
    <source>
        <dbReference type="SAM" id="MobiDB-lite"/>
    </source>
</evidence>
<proteinExistence type="predicted"/>
<dbReference type="Proteomes" id="UP001140510">
    <property type="component" value="Unassembled WGS sequence"/>
</dbReference>
<dbReference type="AlphaFoldDB" id="A0A9W9D875"/>
<name>A0A9W9D875_9PLEO</name>
<gene>
    <name evidence="2" type="ORF">N0V91_005731</name>
</gene>
<comment type="caution">
    <text evidence="2">The sequence shown here is derived from an EMBL/GenBank/DDBJ whole genome shotgun (WGS) entry which is preliminary data.</text>
</comment>
<organism evidence="2 3">
    <name type="scientific">Didymella pomorum</name>
    <dbReference type="NCBI Taxonomy" id="749634"/>
    <lineage>
        <taxon>Eukaryota</taxon>
        <taxon>Fungi</taxon>
        <taxon>Dikarya</taxon>
        <taxon>Ascomycota</taxon>
        <taxon>Pezizomycotina</taxon>
        <taxon>Dothideomycetes</taxon>
        <taxon>Pleosporomycetidae</taxon>
        <taxon>Pleosporales</taxon>
        <taxon>Pleosporineae</taxon>
        <taxon>Didymellaceae</taxon>
        <taxon>Didymella</taxon>
    </lineage>
</organism>